<dbReference type="Gene3D" id="3.30.1950.10">
    <property type="entry name" value="wza like domain"/>
    <property type="match status" value="1"/>
</dbReference>
<feature type="coiled-coil region" evidence="2">
    <location>
        <begin position="316"/>
        <end position="348"/>
    </location>
</feature>
<dbReference type="InterPro" id="IPR019554">
    <property type="entry name" value="Soluble_ligand-bd"/>
</dbReference>
<dbReference type="PANTHER" id="PTHR33619:SF3">
    <property type="entry name" value="POLYSACCHARIDE EXPORT PROTEIN GFCE-RELATED"/>
    <property type="match status" value="1"/>
</dbReference>
<dbReference type="InterPro" id="IPR003715">
    <property type="entry name" value="Poly_export_N"/>
</dbReference>
<evidence type="ECO:0000259" key="4">
    <source>
        <dbReference type="Pfam" id="PF02563"/>
    </source>
</evidence>
<evidence type="ECO:0000313" key="7">
    <source>
        <dbReference type="EMBL" id="NVO57330.1"/>
    </source>
</evidence>
<feature type="region of interest" description="Disordered" evidence="3">
    <location>
        <begin position="422"/>
        <end position="460"/>
    </location>
</feature>
<gene>
    <name evidence="7" type="ORF">HW561_16165</name>
</gene>
<dbReference type="Pfam" id="PF02563">
    <property type="entry name" value="Poly_export"/>
    <property type="match status" value="1"/>
</dbReference>
<keyword evidence="1" id="KW-0732">Signal</keyword>
<protein>
    <submittedName>
        <fullName evidence="7">Polysaccharide biosynthesis/export family protein</fullName>
    </submittedName>
</protein>
<keyword evidence="8" id="KW-1185">Reference proteome</keyword>
<keyword evidence="2" id="KW-0175">Coiled coil</keyword>
<feature type="domain" description="AprE-like long alpha-helical hairpin" evidence="6">
    <location>
        <begin position="182"/>
        <end position="361"/>
    </location>
</feature>
<name>A0ABX2PT14_9RHOB</name>
<proteinExistence type="predicted"/>
<evidence type="ECO:0000259" key="5">
    <source>
        <dbReference type="Pfam" id="PF10531"/>
    </source>
</evidence>
<comment type="caution">
    <text evidence="7">The sequence shown here is derived from an EMBL/GenBank/DDBJ whole genome shotgun (WGS) entry which is preliminary data.</text>
</comment>
<dbReference type="Pfam" id="PF10531">
    <property type="entry name" value="SLBB"/>
    <property type="match status" value="1"/>
</dbReference>
<dbReference type="RefSeq" id="WP_176866385.1">
    <property type="nucleotide sequence ID" value="NZ_JABXWT010000011.1"/>
</dbReference>
<dbReference type="Proteomes" id="UP000630805">
    <property type="component" value="Unassembled WGS sequence"/>
</dbReference>
<dbReference type="PANTHER" id="PTHR33619">
    <property type="entry name" value="POLYSACCHARIDE EXPORT PROTEIN GFCE-RELATED"/>
    <property type="match status" value="1"/>
</dbReference>
<accession>A0ABX2PT14</accession>
<evidence type="ECO:0000256" key="3">
    <source>
        <dbReference type="SAM" id="MobiDB-lite"/>
    </source>
</evidence>
<feature type="domain" description="Polysaccharide export protein N-terminal" evidence="4">
    <location>
        <begin position="42"/>
        <end position="122"/>
    </location>
</feature>
<dbReference type="EMBL" id="JABXWT010000011">
    <property type="protein sequence ID" value="NVO57330.1"/>
    <property type="molecule type" value="Genomic_DNA"/>
</dbReference>
<dbReference type="InterPro" id="IPR049712">
    <property type="entry name" value="Poly_export"/>
</dbReference>
<dbReference type="InterPro" id="IPR058781">
    <property type="entry name" value="HH_AprE-like"/>
</dbReference>
<feature type="domain" description="Soluble ligand binding" evidence="5">
    <location>
        <begin position="132"/>
        <end position="171"/>
    </location>
</feature>
<reference evidence="7 8" key="1">
    <citation type="submission" date="2020-06" db="EMBL/GenBank/DDBJ databases">
        <authorList>
            <person name="Cao W.R."/>
        </authorList>
    </citation>
    <scope>NUCLEOTIDE SEQUENCE [LARGE SCALE GENOMIC DNA]</scope>
    <source>
        <strain evidence="7 8">B1Z28</strain>
    </source>
</reference>
<organism evidence="7 8">
    <name type="scientific">Ruegeria haliotis</name>
    <dbReference type="NCBI Taxonomy" id="2747601"/>
    <lineage>
        <taxon>Bacteria</taxon>
        <taxon>Pseudomonadati</taxon>
        <taxon>Pseudomonadota</taxon>
        <taxon>Alphaproteobacteria</taxon>
        <taxon>Rhodobacterales</taxon>
        <taxon>Roseobacteraceae</taxon>
        <taxon>Ruegeria</taxon>
    </lineage>
</organism>
<dbReference type="Pfam" id="PF25994">
    <property type="entry name" value="HH_AprE"/>
    <property type="match status" value="1"/>
</dbReference>
<feature type="coiled-coil region" evidence="2">
    <location>
        <begin position="243"/>
        <end position="277"/>
    </location>
</feature>
<feature type="compositionally biased region" description="Polar residues" evidence="3">
    <location>
        <begin position="436"/>
        <end position="454"/>
    </location>
</feature>
<evidence type="ECO:0000313" key="8">
    <source>
        <dbReference type="Proteomes" id="UP000630805"/>
    </source>
</evidence>
<evidence type="ECO:0000256" key="2">
    <source>
        <dbReference type="SAM" id="Coils"/>
    </source>
</evidence>
<evidence type="ECO:0000259" key="6">
    <source>
        <dbReference type="Pfam" id="PF25994"/>
    </source>
</evidence>
<evidence type="ECO:0000256" key="1">
    <source>
        <dbReference type="ARBA" id="ARBA00022729"/>
    </source>
</evidence>
<sequence length="460" mass="49624">MARDILLKTLSALRGIPRILGLCLLIAGGNSVSVQAETSTAATETLGPQQTISVQIGRWDSVDEVFVPFNAIAGSYQINANGTVSLPLIGSVQATGRTPDELGTELSQRLQDRMGLRSDVQTIVIILEFAPIYVLGDVKAPGTYPHVPGMTVLQALSLSGGINRASSALVRGERNSVNALGNYRVMELDQIRRLARLARLEAEEEGKDIDVPPELAASPLGAELIEQEREIMVSQQSAFASNLAQIEELEALLLERIARLQQQADLRQRQLSLLNEELENAASLVERGLSTVSRESDLQRAVTDQQVRLLEVETAQLSAEQQLSEARRDRLDLTNQRDRERVQGLQEQRAAIAELGVKMETEAALFAEAERTGNGLVELSALTSLTLQITRTGPDGSITFVVGRNDQITGGDVLEVVLTRPGPNGAIPVRRLSPETVGTVTPDEPSSSTKTQPATGLPPS</sequence>